<evidence type="ECO:0000313" key="2">
    <source>
        <dbReference type="Proteomes" id="UP000041254"/>
    </source>
</evidence>
<dbReference type="Gene3D" id="1.25.40.10">
    <property type="entry name" value="Tetratricopeptide repeat domain"/>
    <property type="match status" value="1"/>
</dbReference>
<dbReference type="Proteomes" id="UP000041254">
    <property type="component" value="Unassembled WGS sequence"/>
</dbReference>
<evidence type="ECO:0000313" key="1">
    <source>
        <dbReference type="EMBL" id="CEM02484.1"/>
    </source>
</evidence>
<dbReference type="Gene3D" id="3.90.190.10">
    <property type="entry name" value="Protein tyrosine phosphatase superfamily"/>
    <property type="match status" value="1"/>
</dbReference>
<sequence>MRCWRLSLRALKARAGQKDWRKQLKQIKTSLNNNVEASVRGSINLDKKDTKTADVAYVRQYTCRDNHGEPSLLACAGTTHDIYGRCQEYDSDEIRAAKHAVDGEGEGPRPDPATAVRAMARAQIDHEDHMQMGIVHAVTIPPHDRPSQTMGCLMMAELNGSLKKRDENAMRMVYNLGAVLDRARACIHPVTGVLPPQIAELTIAQFMGEADKVRSRVLTIMRKVAARMRTDRIISLTDVDPVKGTDKGGGVSSLTHGYEGHDAFPGDVKALYRRAKAHMFESDLKAAAADIQAALAIEPANTDIRGLYNKIRDKIQGSRSLPDKAGELAQQTAAATTTKKKLMKDLYQCQQDFLAVIRREEDRWTKEVQKACLNQLGKASLDRTPHPPLTALAECIQEQKKVLEEVNEICRRSSSSDLTSAAATRESGHFRFWLEGYFLEERPMHRYVTKEVVALASPIGRMLAAGVLPGCDGLTNKAKEVLAVVEEEDELAEQKAKEDNVHRTVCSPIVGGKLYVAGYRVASSKADTKTEEISVFFYKTMEWIQNAIVHGGRVLVHCREDSGVQLIPMNAAGGARYCNISLAFYNPLVEELQV</sequence>
<keyword evidence="2" id="KW-1185">Reference proteome</keyword>
<dbReference type="InterPro" id="IPR011990">
    <property type="entry name" value="TPR-like_helical_dom_sf"/>
</dbReference>
<name>A0A0G4EWP1_VITBC</name>
<reference evidence="1 2" key="1">
    <citation type="submission" date="2014-11" db="EMBL/GenBank/DDBJ databases">
        <authorList>
            <person name="Zhu J."/>
            <person name="Qi W."/>
            <person name="Song R."/>
        </authorList>
    </citation>
    <scope>NUCLEOTIDE SEQUENCE [LARGE SCALE GENOMIC DNA]</scope>
</reference>
<dbReference type="InterPro" id="IPR029021">
    <property type="entry name" value="Prot-tyrosine_phosphatase-like"/>
</dbReference>
<dbReference type="OrthoDB" id="2017893at2759"/>
<organism evidence="1 2">
    <name type="scientific">Vitrella brassicaformis (strain CCMP3155)</name>
    <dbReference type="NCBI Taxonomy" id="1169540"/>
    <lineage>
        <taxon>Eukaryota</taxon>
        <taxon>Sar</taxon>
        <taxon>Alveolata</taxon>
        <taxon>Colpodellida</taxon>
        <taxon>Vitrellaceae</taxon>
        <taxon>Vitrella</taxon>
    </lineage>
</organism>
<dbReference type="VEuPathDB" id="CryptoDB:Vbra_13633"/>
<dbReference type="InParanoid" id="A0A0G4EWP1"/>
<dbReference type="AlphaFoldDB" id="A0A0G4EWP1"/>
<dbReference type="SUPFAM" id="SSF48452">
    <property type="entry name" value="TPR-like"/>
    <property type="match status" value="1"/>
</dbReference>
<accession>A0A0G4EWP1</accession>
<gene>
    <name evidence="1" type="ORF">Vbra_13633</name>
</gene>
<dbReference type="EMBL" id="CDMY01000327">
    <property type="protein sequence ID" value="CEM02484.1"/>
    <property type="molecule type" value="Genomic_DNA"/>
</dbReference>
<protein>
    <submittedName>
        <fullName evidence="1">Uncharacterized protein</fullName>
    </submittedName>
</protein>
<proteinExistence type="predicted"/>